<dbReference type="Proteomes" id="UP001460270">
    <property type="component" value="Unassembled WGS sequence"/>
</dbReference>
<organism evidence="2 3">
    <name type="scientific">Mugilogobius chulae</name>
    <name type="common">yellowstripe goby</name>
    <dbReference type="NCBI Taxonomy" id="88201"/>
    <lineage>
        <taxon>Eukaryota</taxon>
        <taxon>Metazoa</taxon>
        <taxon>Chordata</taxon>
        <taxon>Craniata</taxon>
        <taxon>Vertebrata</taxon>
        <taxon>Euteleostomi</taxon>
        <taxon>Actinopterygii</taxon>
        <taxon>Neopterygii</taxon>
        <taxon>Teleostei</taxon>
        <taxon>Neoteleostei</taxon>
        <taxon>Acanthomorphata</taxon>
        <taxon>Gobiaria</taxon>
        <taxon>Gobiiformes</taxon>
        <taxon>Gobioidei</taxon>
        <taxon>Gobiidae</taxon>
        <taxon>Gobionellinae</taxon>
        <taxon>Mugilogobius</taxon>
    </lineage>
</organism>
<reference evidence="3" key="1">
    <citation type="submission" date="2024-04" db="EMBL/GenBank/DDBJ databases">
        <title>Salinicola lusitanus LLJ914,a marine bacterium isolated from the Okinawa Trough.</title>
        <authorList>
            <person name="Li J."/>
        </authorList>
    </citation>
    <scope>NUCLEOTIDE SEQUENCE [LARGE SCALE GENOMIC DNA]</scope>
</reference>
<sequence length="76" mass="8228">MSNSSMPLGKAFQSLFTGYKMGCVRSKEDKNAALKYQPANTNATPISSHLGHYGPDPTLMGHSPAIKSLNNSYNPR</sequence>
<evidence type="ECO:0000313" key="2">
    <source>
        <dbReference type="EMBL" id="KAK7944572.1"/>
    </source>
</evidence>
<protein>
    <submittedName>
        <fullName evidence="2">Uncharacterized protein</fullName>
    </submittedName>
</protein>
<name>A0AAW0Q1R8_9GOBI</name>
<evidence type="ECO:0000313" key="3">
    <source>
        <dbReference type="Proteomes" id="UP001460270"/>
    </source>
</evidence>
<dbReference type="EMBL" id="JBBPFD010000001">
    <property type="protein sequence ID" value="KAK7944572.1"/>
    <property type="molecule type" value="Genomic_DNA"/>
</dbReference>
<dbReference type="AlphaFoldDB" id="A0AAW0Q1R8"/>
<gene>
    <name evidence="2" type="ORF">WMY93_000300</name>
</gene>
<keyword evidence="3" id="KW-1185">Reference proteome</keyword>
<accession>A0AAW0Q1R8</accession>
<evidence type="ECO:0000256" key="1">
    <source>
        <dbReference type="SAM" id="MobiDB-lite"/>
    </source>
</evidence>
<feature type="region of interest" description="Disordered" evidence="1">
    <location>
        <begin position="44"/>
        <end position="76"/>
    </location>
</feature>
<proteinExistence type="predicted"/>
<comment type="caution">
    <text evidence="2">The sequence shown here is derived from an EMBL/GenBank/DDBJ whole genome shotgun (WGS) entry which is preliminary data.</text>
</comment>